<dbReference type="InterPro" id="IPR020846">
    <property type="entry name" value="MFS_dom"/>
</dbReference>
<dbReference type="AlphaFoldDB" id="U1LQS5"/>
<evidence type="ECO:0000256" key="8">
    <source>
        <dbReference type="ARBA" id="ARBA00023136"/>
    </source>
</evidence>
<evidence type="ECO:0000256" key="9">
    <source>
        <dbReference type="ARBA" id="ARBA00037295"/>
    </source>
</evidence>
<name>U1LQS5_9MICO</name>
<feature type="transmembrane region" description="Helical" evidence="11">
    <location>
        <begin position="275"/>
        <end position="296"/>
    </location>
</feature>
<evidence type="ECO:0000256" key="5">
    <source>
        <dbReference type="ARBA" id="ARBA00022692"/>
    </source>
</evidence>
<evidence type="ECO:0000313" key="13">
    <source>
        <dbReference type="EMBL" id="ERG64407.1"/>
    </source>
</evidence>
<dbReference type="EMBL" id="ASHR01000021">
    <property type="protein sequence ID" value="ERG64407.1"/>
    <property type="molecule type" value="Genomic_DNA"/>
</dbReference>
<feature type="transmembrane region" description="Helical" evidence="11">
    <location>
        <begin position="332"/>
        <end position="350"/>
    </location>
</feature>
<keyword evidence="4" id="KW-1003">Cell membrane</keyword>
<keyword evidence="14" id="KW-1185">Reference proteome</keyword>
<comment type="similarity">
    <text evidence="2">Belongs to the major facilitator superfamily. Metabolite:H+ Symporter (MHS) family (TC 2.A.1.6) family.</text>
</comment>
<keyword evidence="3" id="KW-0813">Transport</keyword>
<dbReference type="GO" id="GO:0005886">
    <property type="term" value="C:plasma membrane"/>
    <property type="evidence" value="ECO:0007669"/>
    <property type="project" value="UniProtKB-SubCell"/>
</dbReference>
<evidence type="ECO:0000256" key="1">
    <source>
        <dbReference type="ARBA" id="ARBA00004651"/>
    </source>
</evidence>
<comment type="function">
    <text evidence="9">May be a proton symporter involved in the uptake of osmolytes such as proline and glycine betaine.</text>
</comment>
<evidence type="ECO:0000256" key="2">
    <source>
        <dbReference type="ARBA" id="ARBA00008240"/>
    </source>
</evidence>
<keyword evidence="8 11" id="KW-0472">Membrane</keyword>
<feature type="transmembrane region" description="Helical" evidence="11">
    <location>
        <begin position="181"/>
        <end position="201"/>
    </location>
</feature>
<feature type="transmembrane region" description="Helical" evidence="11">
    <location>
        <begin position="371"/>
        <end position="393"/>
    </location>
</feature>
<protein>
    <recommendedName>
        <fullName evidence="10">Putative proline/betaine transporter</fullName>
    </recommendedName>
</protein>
<dbReference type="PANTHER" id="PTHR43045">
    <property type="entry name" value="SHIKIMATE TRANSPORTER"/>
    <property type="match status" value="1"/>
</dbReference>
<feature type="domain" description="Major facilitator superfamily (MFS) profile" evidence="12">
    <location>
        <begin position="10"/>
        <end position="427"/>
    </location>
</feature>
<proteinExistence type="inferred from homology"/>
<dbReference type="Gene3D" id="1.20.1250.20">
    <property type="entry name" value="MFS general substrate transporter like domains"/>
    <property type="match status" value="2"/>
</dbReference>
<evidence type="ECO:0000256" key="10">
    <source>
        <dbReference type="ARBA" id="ARBA00039918"/>
    </source>
</evidence>
<dbReference type="FunFam" id="1.20.1250.20:FF:000001">
    <property type="entry name" value="Dicarboxylate MFS transporter"/>
    <property type="match status" value="1"/>
</dbReference>
<comment type="subcellular location">
    <subcellularLocation>
        <location evidence="1">Cell membrane</location>
        <topology evidence="1">Multi-pass membrane protein</topology>
    </subcellularLocation>
</comment>
<evidence type="ECO:0000256" key="3">
    <source>
        <dbReference type="ARBA" id="ARBA00022448"/>
    </source>
</evidence>
<feature type="transmembrane region" description="Helical" evidence="11">
    <location>
        <begin position="84"/>
        <end position="114"/>
    </location>
</feature>
<organism evidence="13 14">
    <name type="scientific">Agrococcus pavilionensis RW1</name>
    <dbReference type="NCBI Taxonomy" id="1330458"/>
    <lineage>
        <taxon>Bacteria</taxon>
        <taxon>Bacillati</taxon>
        <taxon>Actinomycetota</taxon>
        <taxon>Actinomycetes</taxon>
        <taxon>Micrococcales</taxon>
        <taxon>Microbacteriaceae</taxon>
        <taxon>Agrococcus</taxon>
    </lineage>
</organism>
<evidence type="ECO:0000259" key="12">
    <source>
        <dbReference type="PROSITE" id="PS50850"/>
    </source>
</evidence>
<reference evidence="13 14" key="1">
    <citation type="journal article" date="2013" name="Genome Announc.">
        <title>First draft genome sequence from a member of the genus agrococcus, isolated from modern microbialites.</title>
        <authorList>
            <person name="White R.A.III."/>
            <person name="Grassa C.J."/>
            <person name="Suttle C.A."/>
        </authorList>
    </citation>
    <scope>NUCLEOTIDE SEQUENCE [LARGE SCALE GENOMIC DNA]</scope>
    <source>
        <strain evidence="13 14">RW1</strain>
    </source>
</reference>
<dbReference type="SUPFAM" id="SSF103473">
    <property type="entry name" value="MFS general substrate transporter"/>
    <property type="match status" value="1"/>
</dbReference>
<dbReference type="PROSITE" id="PS00217">
    <property type="entry name" value="SUGAR_TRANSPORT_2"/>
    <property type="match status" value="1"/>
</dbReference>
<evidence type="ECO:0000313" key="14">
    <source>
        <dbReference type="Proteomes" id="UP000016462"/>
    </source>
</evidence>
<dbReference type="PANTHER" id="PTHR43045:SF1">
    <property type="entry name" value="SHIKIMATE TRANSPORTER"/>
    <property type="match status" value="1"/>
</dbReference>
<dbReference type="InterPro" id="IPR036259">
    <property type="entry name" value="MFS_trans_sf"/>
</dbReference>
<keyword evidence="7 11" id="KW-1133">Transmembrane helix</keyword>
<dbReference type="Pfam" id="PF00083">
    <property type="entry name" value="Sugar_tr"/>
    <property type="match status" value="2"/>
</dbReference>
<dbReference type="InterPro" id="IPR005829">
    <property type="entry name" value="Sugar_transporter_CS"/>
</dbReference>
<feature type="transmembrane region" description="Helical" evidence="11">
    <location>
        <begin position="399"/>
        <end position="419"/>
    </location>
</feature>
<dbReference type="PROSITE" id="PS50850">
    <property type="entry name" value="MFS"/>
    <property type="match status" value="1"/>
</dbReference>
<evidence type="ECO:0000256" key="7">
    <source>
        <dbReference type="ARBA" id="ARBA00022989"/>
    </source>
</evidence>
<keyword evidence="5 11" id="KW-0812">Transmembrane</keyword>
<feature type="transmembrane region" description="Helical" evidence="11">
    <location>
        <begin position="308"/>
        <end position="326"/>
    </location>
</feature>
<dbReference type="CDD" id="cd17369">
    <property type="entry name" value="MFS_ShiA_like"/>
    <property type="match status" value="1"/>
</dbReference>
<dbReference type="GO" id="GO:0015293">
    <property type="term" value="F:symporter activity"/>
    <property type="evidence" value="ECO:0007669"/>
    <property type="project" value="UniProtKB-KW"/>
</dbReference>
<dbReference type="Proteomes" id="UP000016462">
    <property type="component" value="Unassembled WGS sequence"/>
</dbReference>
<evidence type="ECO:0000256" key="11">
    <source>
        <dbReference type="SAM" id="Phobius"/>
    </source>
</evidence>
<dbReference type="InterPro" id="IPR005828">
    <property type="entry name" value="MFS_sugar_transport-like"/>
</dbReference>
<accession>U1LQS5</accession>
<feature type="transmembrane region" description="Helical" evidence="11">
    <location>
        <begin position="241"/>
        <end position="263"/>
    </location>
</feature>
<sequence length="432" mass="45662">MQDLKRLRRVAMTSFMGTAMEWYDYFIYGLFAALVFDELFFPSFDPAVGTVLSLLTFGIGFVARPVGAIIFGHLGDRIGRKKTLIVTLLVIGLSTGIIGLLPTFDAIGFAAPILLTTLRFIQGLSLGGEWSGAVLLAVEHAPAKQRAFYGAMPQYGSPAGTLLSSGIVTLVTLLPDDQLLAWGWRIPFLLSFVFLAIALYMRLRVEESPVFTDVVQVQRAEQQKVTKLPLIEVFRHAGGRVLIVVVTVLFASGGFFLMTTYAVNFGTGELGMEPWKLLVATMVGAVLEAIGIYVGARLGDRIGAWKTVALGGAAAAVLVIPIAFMLGSGIEVLVIAGVAIGIGALGIPYGPLGTMLSELFSARYRYSGVAVSYNIGGLIGGFVPSIAAAFALAVGSAVVVIPVLLGIIMGLCVIGALIAGRVLSRQEETIAA</sequence>
<feature type="transmembrane region" description="Helical" evidence="11">
    <location>
        <begin position="21"/>
        <end position="41"/>
    </location>
</feature>
<evidence type="ECO:0000256" key="6">
    <source>
        <dbReference type="ARBA" id="ARBA00022847"/>
    </source>
</evidence>
<gene>
    <name evidence="13" type="ORF">L332_08090</name>
</gene>
<feature type="transmembrane region" description="Helical" evidence="11">
    <location>
        <begin position="47"/>
        <end position="72"/>
    </location>
</feature>
<evidence type="ECO:0000256" key="4">
    <source>
        <dbReference type="ARBA" id="ARBA00022475"/>
    </source>
</evidence>
<keyword evidence="6" id="KW-0769">Symport</keyword>
<comment type="caution">
    <text evidence="13">The sequence shown here is derived from an EMBL/GenBank/DDBJ whole genome shotgun (WGS) entry which is preliminary data.</text>
</comment>